<feature type="compositionally biased region" description="Basic and acidic residues" evidence="1">
    <location>
        <begin position="1"/>
        <end position="17"/>
    </location>
</feature>
<gene>
    <name evidence="3" type="primary">Hypp2473</name>
    <name evidence="3" type="ORF">BLAG_LOCUS17165</name>
</gene>
<feature type="region of interest" description="Disordered" evidence="1">
    <location>
        <begin position="174"/>
        <end position="231"/>
    </location>
</feature>
<dbReference type="AlphaFoldDB" id="A0A8J9ZTQ0"/>
<feature type="transmembrane region" description="Helical" evidence="2">
    <location>
        <begin position="394"/>
        <end position="415"/>
    </location>
</feature>
<keyword evidence="2" id="KW-0812">Transmembrane</keyword>
<accession>A0A8J9ZTQ0</accession>
<name>A0A8J9ZTQ0_BRALA</name>
<organism evidence="3 4">
    <name type="scientific">Branchiostoma lanceolatum</name>
    <name type="common">Common lancelet</name>
    <name type="synonym">Amphioxus lanceolatum</name>
    <dbReference type="NCBI Taxonomy" id="7740"/>
    <lineage>
        <taxon>Eukaryota</taxon>
        <taxon>Metazoa</taxon>
        <taxon>Chordata</taxon>
        <taxon>Cephalochordata</taxon>
        <taxon>Leptocardii</taxon>
        <taxon>Amphioxiformes</taxon>
        <taxon>Branchiostomatidae</taxon>
        <taxon>Branchiostoma</taxon>
    </lineage>
</organism>
<keyword evidence="4" id="KW-1185">Reference proteome</keyword>
<sequence>MEGDSIHVGESSVETRSELYGTEVYDKESNVPIPSQQGAEEHSEGYGPEPSDKEIRSAAYNGDTGASCCEDTEVKSPVTDGCPDDTDSHAHAYYYIDKDGVTINNLQQTRKQHGGQSTGTAADSNFPVPLACDIVGLAANPLYGSSTQQADEGGYQSRSKDNYFTVKGDLNSPYSYSSTDRCSGEKHLTASSPMIGTAAPTTDHDDLTTTSTEQDAETHPKTYGSGTQPYDKKIRGAAYDGGTSASCESIRRQPTHRVEVERTDLQSADVPNNDGAYSSPEDVDTATVTDSVPFYADHEETEVKPPVTDDCPDDPDSHVYYDIEDGITINNLQQTGNQHGRQSTGTAADSSTIPVNVGLAANPLYGGAQQPDKGDSSCCGFPGRCKETFSRRRVFLAVIIFIAAASFCWALAALIMHLTVTPGNKEDAYSVRYQSPSEDNYFTVRGDLSCLHIYRCTDRSPDSI</sequence>
<evidence type="ECO:0000256" key="1">
    <source>
        <dbReference type="SAM" id="MobiDB-lite"/>
    </source>
</evidence>
<dbReference type="Proteomes" id="UP000838412">
    <property type="component" value="Chromosome 4"/>
</dbReference>
<feature type="compositionally biased region" description="Basic and acidic residues" evidence="1">
    <location>
        <begin position="39"/>
        <end position="56"/>
    </location>
</feature>
<keyword evidence="2" id="KW-0472">Membrane</keyword>
<proteinExistence type="predicted"/>
<evidence type="ECO:0000313" key="3">
    <source>
        <dbReference type="EMBL" id="CAH1261870.1"/>
    </source>
</evidence>
<protein>
    <submittedName>
        <fullName evidence="3">Hypp2473 protein</fullName>
    </submittedName>
</protein>
<evidence type="ECO:0000256" key="2">
    <source>
        <dbReference type="SAM" id="Phobius"/>
    </source>
</evidence>
<dbReference type="EMBL" id="OV696689">
    <property type="protein sequence ID" value="CAH1261870.1"/>
    <property type="molecule type" value="Genomic_DNA"/>
</dbReference>
<evidence type="ECO:0000313" key="4">
    <source>
        <dbReference type="Proteomes" id="UP000838412"/>
    </source>
</evidence>
<reference evidence="3" key="1">
    <citation type="submission" date="2022-01" db="EMBL/GenBank/DDBJ databases">
        <authorList>
            <person name="Braso-Vives M."/>
        </authorList>
    </citation>
    <scope>NUCLEOTIDE SEQUENCE</scope>
</reference>
<feature type="region of interest" description="Disordered" evidence="1">
    <location>
        <begin position="1"/>
        <end position="64"/>
    </location>
</feature>
<keyword evidence="2" id="KW-1133">Transmembrane helix</keyword>